<dbReference type="AlphaFoldDB" id="A0A6G9XW54"/>
<evidence type="ECO:0000313" key="3">
    <source>
        <dbReference type="Proteomes" id="UP000501705"/>
    </source>
</evidence>
<feature type="region of interest" description="Disordered" evidence="1">
    <location>
        <begin position="1"/>
        <end position="20"/>
    </location>
</feature>
<dbReference type="RefSeq" id="WP_167464219.1">
    <property type="nucleotide sequence ID" value="NZ_CP046171.1"/>
</dbReference>
<evidence type="ECO:0000256" key="1">
    <source>
        <dbReference type="SAM" id="MobiDB-lite"/>
    </source>
</evidence>
<gene>
    <name evidence="2" type="ORF">F5X71_24910</name>
</gene>
<evidence type="ECO:0000313" key="2">
    <source>
        <dbReference type="EMBL" id="QIS05126.1"/>
    </source>
</evidence>
<reference evidence="2 3" key="1">
    <citation type="journal article" date="2019" name="ACS Chem. Biol.">
        <title>Identification and Mobilization of a Cryptic Antibiotic Biosynthesis Gene Locus from a Human-Pathogenic Nocardia Isolate.</title>
        <authorList>
            <person name="Herisse M."/>
            <person name="Ishida K."/>
            <person name="Porter J.L."/>
            <person name="Howden B."/>
            <person name="Hertweck C."/>
            <person name="Stinear T.P."/>
            <person name="Pidot S.J."/>
        </authorList>
    </citation>
    <scope>NUCLEOTIDE SEQUENCE [LARGE SCALE GENOMIC DNA]</scope>
    <source>
        <strain evidence="2 3">AUSMDU00024985</strain>
    </source>
</reference>
<name>A0A6G9XW54_NOCBR</name>
<feature type="compositionally biased region" description="Basic and acidic residues" evidence="1">
    <location>
        <begin position="9"/>
        <end position="20"/>
    </location>
</feature>
<dbReference type="Proteomes" id="UP000501705">
    <property type="component" value="Chromosome"/>
</dbReference>
<proteinExistence type="predicted"/>
<accession>A0A6G9XW54</accession>
<organism evidence="2 3">
    <name type="scientific">Nocardia brasiliensis</name>
    <dbReference type="NCBI Taxonomy" id="37326"/>
    <lineage>
        <taxon>Bacteria</taxon>
        <taxon>Bacillati</taxon>
        <taxon>Actinomycetota</taxon>
        <taxon>Actinomycetes</taxon>
        <taxon>Mycobacteriales</taxon>
        <taxon>Nocardiaceae</taxon>
        <taxon>Nocardia</taxon>
    </lineage>
</organism>
<dbReference type="EMBL" id="CP046171">
    <property type="protein sequence ID" value="QIS05126.1"/>
    <property type="molecule type" value="Genomic_DNA"/>
</dbReference>
<protein>
    <submittedName>
        <fullName evidence="2">Uncharacterized protein</fullName>
    </submittedName>
</protein>
<sequence>MGSDAVTGNKDKLQLHDSVETEHPLEGEQFLIRLWADRKHRPRSEIYRLTEAEVAAGMAELRHYVLPGELVEREQILDLEEADNTDTMIEPSQPVKEAHRRLVEIEGAGVSGISRSSVVTATISLDDALIDQVSRLHVAMSASVRYALKIRRPRPVAAAEARTPVRMPAPA</sequence>